<comment type="catalytic activity">
    <reaction evidence="12">
        <text>2 a 1,2-diacyl-sn-glycero-3-phospho-(1'-sn-glycerol) = a cardiolipin + glycerol</text>
        <dbReference type="Rhea" id="RHEA:31451"/>
        <dbReference type="ChEBI" id="CHEBI:17754"/>
        <dbReference type="ChEBI" id="CHEBI:62237"/>
        <dbReference type="ChEBI" id="CHEBI:64716"/>
    </reaction>
</comment>
<feature type="active site" evidence="12">
    <location>
        <position position="229"/>
    </location>
</feature>
<evidence type="ECO:0000313" key="15">
    <source>
        <dbReference type="EMBL" id="KRM89105.1"/>
    </source>
</evidence>
<feature type="active site" evidence="12">
    <location>
        <position position="222"/>
    </location>
</feature>
<keyword evidence="8 12" id="KW-0443">Lipid metabolism</keyword>
<dbReference type="SUPFAM" id="SSF56024">
    <property type="entry name" value="Phospholipase D/nuclease"/>
    <property type="match status" value="2"/>
</dbReference>
<evidence type="ECO:0000256" key="3">
    <source>
        <dbReference type="ARBA" id="ARBA00022516"/>
    </source>
</evidence>
<dbReference type="CDD" id="cd09110">
    <property type="entry name" value="PLDc_CLS_1"/>
    <property type="match status" value="1"/>
</dbReference>
<dbReference type="OrthoDB" id="9762009at2"/>
<dbReference type="GO" id="GO:0032049">
    <property type="term" value="P:cardiolipin biosynthetic process"/>
    <property type="evidence" value="ECO:0007669"/>
    <property type="project" value="UniProtKB-UniRule"/>
</dbReference>
<name>A0A0R2CBE6_9LACO</name>
<dbReference type="Gene3D" id="3.30.870.10">
    <property type="entry name" value="Endonuclease Chain A"/>
    <property type="match status" value="2"/>
</dbReference>
<evidence type="ECO:0000259" key="14">
    <source>
        <dbReference type="PROSITE" id="PS50035"/>
    </source>
</evidence>
<evidence type="ECO:0000256" key="1">
    <source>
        <dbReference type="ARBA" id="ARBA00004651"/>
    </source>
</evidence>
<keyword evidence="7 12" id="KW-1133">Transmembrane helix</keyword>
<evidence type="ECO:0000256" key="7">
    <source>
        <dbReference type="ARBA" id="ARBA00022989"/>
    </source>
</evidence>
<feature type="transmembrane region" description="Helical" evidence="12">
    <location>
        <begin position="31"/>
        <end position="54"/>
    </location>
</feature>
<evidence type="ECO:0000256" key="8">
    <source>
        <dbReference type="ARBA" id="ARBA00023098"/>
    </source>
</evidence>
<feature type="domain" description="PLD phosphodiesterase" evidence="14">
    <location>
        <begin position="395"/>
        <end position="422"/>
    </location>
</feature>
<protein>
    <recommendedName>
        <fullName evidence="12 13">Cardiolipin synthase</fullName>
        <shortName evidence="12">CL synthase</shortName>
        <ecNumber evidence="12 13">2.7.8.-</ecNumber>
    </recommendedName>
</protein>
<evidence type="ECO:0000256" key="13">
    <source>
        <dbReference type="NCBIfam" id="TIGR04265"/>
    </source>
</evidence>
<dbReference type="AlphaFoldDB" id="A0A0R2CBE6"/>
<sequence>MHLIALLVKIIFILNIFVAIITVFKEKRDIAATWAWLLVLLLLPIVGFIMYLFVGKKLSRDDIYDIRSQQQMGLDQLVELQKEQWHEKDLLPEDELSHSAREMVHFFLETDHAILTKHNQVELLTDGKQKFQQLFQDIEAAKDHVHIEYYTFYNDQIGNQLRELLEKKAAQGVKVRVIYDSFGSRGTTHEFFKRLEELGGFAEPFFGSYRSFPNFRLNYRDHRKLVIIDGKIGYIGGFNVGDQYLSRDPKFGYWRDTHIRIEGNAVIAMQSRFFMDWNATVKEKKMTYQESYFPLSAPKGQASIQIVSSGPESEVEKIKLGYIKMISDAHKEVLIQTPYLIPDDSLYEALCLAAFSGVKVKVMIPSMPDHPFVYRATQYYAHALLENGVEIYQYEKGFLHSKTMVADGKIASVGSANMDYRSFKLNFESNAFLYDREFSQQMQATFAEDVKHSRKLTLADFKAASRWLKFKQYFSRLLSPIL</sequence>
<dbReference type="CDD" id="cd09112">
    <property type="entry name" value="PLDc_CLS_2"/>
    <property type="match status" value="1"/>
</dbReference>
<comment type="subcellular location">
    <subcellularLocation>
        <location evidence="1 12">Cell membrane</location>
        <topology evidence="1 12">Multi-pass membrane protein</topology>
    </subcellularLocation>
</comment>
<dbReference type="GO" id="GO:0005886">
    <property type="term" value="C:plasma membrane"/>
    <property type="evidence" value="ECO:0007669"/>
    <property type="project" value="UniProtKB-SubCell"/>
</dbReference>
<evidence type="ECO:0000256" key="12">
    <source>
        <dbReference type="HAMAP-Rule" id="MF_01916"/>
    </source>
</evidence>
<dbReference type="InterPro" id="IPR022924">
    <property type="entry name" value="Cardiolipin_synthase"/>
</dbReference>
<dbReference type="NCBIfam" id="TIGR04265">
    <property type="entry name" value="bac_cardiolipin"/>
    <property type="match status" value="1"/>
</dbReference>
<dbReference type="GO" id="GO:0008808">
    <property type="term" value="F:cardiolipin synthase activity"/>
    <property type="evidence" value="ECO:0007669"/>
    <property type="project" value="UniProtKB-UniRule"/>
</dbReference>
<dbReference type="Pfam" id="PF13091">
    <property type="entry name" value="PLDc_2"/>
    <property type="match status" value="2"/>
</dbReference>
<feature type="active site" evidence="12">
    <location>
        <position position="407"/>
    </location>
</feature>
<gene>
    <name evidence="15" type="ORF">FD21_GL000265</name>
</gene>
<keyword evidence="9 12" id="KW-0472">Membrane</keyword>
<keyword evidence="3 12" id="KW-0444">Lipid biosynthesis</keyword>
<dbReference type="Proteomes" id="UP000051576">
    <property type="component" value="Unassembled WGS sequence"/>
</dbReference>
<dbReference type="Pfam" id="PF13396">
    <property type="entry name" value="PLDc_N"/>
    <property type="match status" value="1"/>
</dbReference>
<keyword evidence="16" id="KW-1185">Reference proteome</keyword>
<keyword evidence="6" id="KW-0677">Repeat</keyword>
<proteinExistence type="inferred from homology"/>
<dbReference type="PATRIC" id="fig|1133569.4.peg.283"/>
<evidence type="ECO:0000256" key="6">
    <source>
        <dbReference type="ARBA" id="ARBA00022737"/>
    </source>
</evidence>
<dbReference type="EMBL" id="AYYX01000012">
    <property type="protein sequence ID" value="KRM89105.1"/>
    <property type="molecule type" value="Genomic_DNA"/>
</dbReference>
<dbReference type="EC" id="2.7.8.-" evidence="12 13"/>
<evidence type="ECO:0000256" key="4">
    <source>
        <dbReference type="ARBA" id="ARBA00022679"/>
    </source>
</evidence>
<feature type="active site" evidence="12">
    <location>
        <position position="402"/>
    </location>
</feature>
<dbReference type="InterPro" id="IPR027379">
    <property type="entry name" value="CLS_N"/>
</dbReference>
<dbReference type="STRING" id="1133569.FD21_GL000265"/>
<feature type="domain" description="PLD phosphodiesterase" evidence="14">
    <location>
        <begin position="217"/>
        <end position="244"/>
    </location>
</feature>
<dbReference type="InterPro" id="IPR030874">
    <property type="entry name" value="Cardiolipin_synth_Firmi"/>
</dbReference>
<dbReference type="eggNOG" id="COG1502">
    <property type="taxonomic scope" value="Bacteria"/>
</dbReference>
<evidence type="ECO:0000313" key="16">
    <source>
        <dbReference type="Proteomes" id="UP000051576"/>
    </source>
</evidence>
<dbReference type="PANTHER" id="PTHR21248">
    <property type="entry name" value="CARDIOLIPIN SYNTHASE"/>
    <property type="match status" value="1"/>
</dbReference>
<keyword evidence="5 12" id="KW-0812">Transmembrane</keyword>
<dbReference type="RefSeq" id="WP_010580877.1">
    <property type="nucleotide sequence ID" value="NZ_AHYZ01000130.1"/>
</dbReference>
<evidence type="ECO:0000256" key="2">
    <source>
        <dbReference type="ARBA" id="ARBA00022475"/>
    </source>
</evidence>
<feature type="active site" evidence="12">
    <location>
        <position position="224"/>
    </location>
</feature>
<keyword evidence="2 12" id="KW-1003">Cell membrane</keyword>
<organism evidence="15 16">
    <name type="scientific">Liquorilactobacillus vini DSM 20605</name>
    <dbReference type="NCBI Taxonomy" id="1133569"/>
    <lineage>
        <taxon>Bacteria</taxon>
        <taxon>Bacillati</taxon>
        <taxon>Bacillota</taxon>
        <taxon>Bacilli</taxon>
        <taxon>Lactobacillales</taxon>
        <taxon>Lactobacillaceae</taxon>
        <taxon>Liquorilactobacillus</taxon>
    </lineage>
</organism>
<feature type="active site" evidence="12">
    <location>
        <position position="400"/>
    </location>
</feature>
<keyword evidence="10 12" id="KW-0594">Phospholipid biosynthesis</keyword>
<dbReference type="InterPro" id="IPR025202">
    <property type="entry name" value="PLD-like_dom"/>
</dbReference>
<keyword evidence="4 12" id="KW-0808">Transferase</keyword>
<reference evidence="15 16" key="1">
    <citation type="journal article" date="2015" name="Genome Announc.">
        <title>Expanding the biotechnology potential of lactobacilli through comparative genomics of 213 strains and associated genera.</title>
        <authorList>
            <person name="Sun Z."/>
            <person name="Harris H.M."/>
            <person name="McCann A."/>
            <person name="Guo C."/>
            <person name="Argimon S."/>
            <person name="Zhang W."/>
            <person name="Yang X."/>
            <person name="Jeffery I.B."/>
            <person name="Cooney J.C."/>
            <person name="Kagawa T.F."/>
            <person name="Liu W."/>
            <person name="Song Y."/>
            <person name="Salvetti E."/>
            <person name="Wrobel A."/>
            <person name="Rasinkangas P."/>
            <person name="Parkhill J."/>
            <person name="Rea M.C."/>
            <person name="O'Sullivan O."/>
            <person name="Ritari J."/>
            <person name="Douillard F.P."/>
            <person name="Paul Ross R."/>
            <person name="Yang R."/>
            <person name="Briner A.E."/>
            <person name="Felis G.E."/>
            <person name="de Vos W.M."/>
            <person name="Barrangou R."/>
            <person name="Klaenhammer T.R."/>
            <person name="Caufield P.W."/>
            <person name="Cui Y."/>
            <person name="Zhang H."/>
            <person name="O'Toole P.W."/>
        </authorList>
    </citation>
    <scope>NUCLEOTIDE SEQUENCE [LARGE SCALE GENOMIC DNA]</scope>
    <source>
        <strain evidence="15 16">DSM 20605</strain>
    </source>
</reference>
<dbReference type="PANTHER" id="PTHR21248:SF22">
    <property type="entry name" value="PHOSPHOLIPASE D"/>
    <property type="match status" value="1"/>
</dbReference>
<dbReference type="SMART" id="SM00155">
    <property type="entry name" value="PLDc"/>
    <property type="match status" value="2"/>
</dbReference>
<keyword evidence="11 12" id="KW-1208">Phospholipid metabolism</keyword>
<dbReference type="PROSITE" id="PS50035">
    <property type="entry name" value="PLD"/>
    <property type="match status" value="2"/>
</dbReference>
<evidence type="ECO:0000256" key="5">
    <source>
        <dbReference type="ARBA" id="ARBA00022692"/>
    </source>
</evidence>
<comment type="similarity">
    <text evidence="12">Belongs to the phospholipase D family. Cardiolipin synthase subfamily.</text>
</comment>
<accession>A0A0R2CBE6</accession>
<comment type="caution">
    <text evidence="15">The sequence shown here is derived from an EMBL/GenBank/DDBJ whole genome shotgun (WGS) entry which is preliminary data.</text>
</comment>
<dbReference type="HAMAP" id="MF_01916">
    <property type="entry name" value="Cardiolipin_synth_Cls"/>
    <property type="match status" value="1"/>
</dbReference>
<evidence type="ECO:0000256" key="9">
    <source>
        <dbReference type="ARBA" id="ARBA00023136"/>
    </source>
</evidence>
<feature type="transmembrane region" description="Helical" evidence="12">
    <location>
        <begin position="6"/>
        <end position="24"/>
    </location>
</feature>
<comment type="function">
    <text evidence="12">Catalyzes the reversible phosphatidyl group transfer from one phosphatidylglycerol molecule to another to form cardiolipin (CL) (diphosphatidylglycerol) and glycerol.</text>
</comment>
<evidence type="ECO:0000256" key="11">
    <source>
        <dbReference type="ARBA" id="ARBA00023264"/>
    </source>
</evidence>
<dbReference type="InterPro" id="IPR001736">
    <property type="entry name" value="PLipase_D/transphosphatidylase"/>
</dbReference>
<dbReference type="FunFam" id="3.30.870.10:FF:000014">
    <property type="entry name" value="Cardiolipin synthase"/>
    <property type="match status" value="1"/>
</dbReference>
<evidence type="ECO:0000256" key="10">
    <source>
        <dbReference type="ARBA" id="ARBA00023209"/>
    </source>
</evidence>